<organism evidence="2 3">
    <name type="scientific">Lentinula raphanica</name>
    <dbReference type="NCBI Taxonomy" id="153919"/>
    <lineage>
        <taxon>Eukaryota</taxon>
        <taxon>Fungi</taxon>
        <taxon>Dikarya</taxon>
        <taxon>Basidiomycota</taxon>
        <taxon>Agaricomycotina</taxon>
        <taxon>Agaricomycetes</taxon>
        <taxon>Agaricomycetidae</taxon>
        <taxon>Agaricales</taxon>
        <taxon>Marasmiineae</taxon>
        <taxon>Omphalotaceae</taxon>
        <taxon>Lentinula</taxon>
    </lineage>
</organism>
<feature type="compositionally biased region" description="Polar residues" evidence="1">
    <location>
        <begin position="812"/>
        <end position="829"/>
    </location>
</feature>
<evidence type="ECO:0000256" key="1">
    <source>
        <dbReference type="SAM" id="MobiDB-lite"/>
    </source>
</evidence>
<dbReference type="AlphaFoldDB" id="A0AA38UJP4"/>
<feature type="compositionally biased region" description="Low complexity" evidence="1">
    <location>
        <begin position="421"/>
        <end position="430"/>
    </location>
</feature>
<feature type="region of interest" description="Disordered" evidence="1">
    <location>
        <begin position="57"/>
        <end position="126"/>
    </location>
</feature>
<comment type="caution">
    <text evidence="2">The sequence shown here is derived from an EMBL/GenBank/DDBJ whole genome shotgun (WGS) entry which is preliminary data.</text>
</comment>
<feature type="compositionally biased region" description="Low complexity" evidence="1">
    <location>
        <begin position="799"/>
        <end position="811"/>
    </location>
</feature>
<feature type="compositionally biased region" description="Polar residues" evidence="1">
    <location>
        <begin position="837"/>
        <end position="852"/>
    </location>
</feature>
<feature type="compositionally biased region" description="Polar residues" evidence="1">
    <location>
        <begin position="591"/>
        <end position="602"/>
    </location>
</feature>
<proteinExistence type="predicted"/>
<accession>A0AA38UJP4</accession>
<keyword evidence="3" id="KW-1185">Reference proteome</keyword>
<feature type="compositionally biased region" description="Low complexity" evidence="1">
    <location>
        <begin position="853"/>
        <end position="872"/>
    </location>
</feature>
<feature type="region of interest" description="Disordered" evidence="1">
    <location>
        <begin position="421"/>
        <end position="500"/>
    </location>
</feature>
<sequence length="1045" mass="116187">MVDKYIEPCVHSGFLRYREKTFKIPLDLCLFVPLQCLHSLNNLYMYMQLGSAEVSSNSRYKSPDVSKSSSSPPSVSMVSTRRKLAEDREQRPLPCRPIKERKNDEEDHEDQTNASRNKSGGGSQQQGIDLSWFDKARLRVIAAAVSGFRCLLTLESGLTNKDLNFIHFLAKTTSPVVLICLEYSWGLYPSHINVNTYLNIDIMRMDLHHSFDAGIFFFLPSIQVLQAIFEFTEYNATRPRTRDKKKFYEEFSDATWTYDMFTISFDPQRSIHRRNVDTTIRLPNDIARHPDKGGYTEHKFPFNTMRNLVSHVHPFFVVANAYLHLYKLTPRRLDRLKAENETIRLVWQIGSIWLKPVPASFKDTKKGGENEMLDPEKDRVSFLADKDSHGNVKYQHNKVFYRRMLEWADSLRSSGQVFSKTIPTPATVTPSTPPPPASCSRTTRARANTTLSRPSTSKRRLDSYDSGEPGRLPKKGRLATTPAPSTPTPRRSDRNTTPSISLATLKTEINAYPSDVDIEIGDGKGLLLEFISAQIKALHNDSMPNRGIPSTSDEKEIIDIAFRVLESQAADETIEGNGFGESQADLPPSRRQASPQMLSTREVTSHERERSTTLVLEHVEIPQVVAGLSGAPVSKSSSGFSHPSYPKSLEFISDTDTETEPDCENIATLQNQSPKPDSVPIPVSKTEDIAQARALSTIPPLSRKLTKRPMSSKLIAKASDLEKIPLSDAVPVPSSLPHAPTVDSITSSLDDQSVFIRVGQQVVFERLAQEFGRSVEEVSGIYGDVEDLGKTRKVLSRISSAPSFTRSASSSDKPTSTPHPSSLYSNSTRALPMKSPSLEQSPHWWNSGSLGESSTTPISPSFSPSSNPSNPTRVFLVPPRTTKKRLSSASFVDPVFDMKGDALDDGDAADESDTPLASKTGKNVKKRKISGYPSSAAKVKAGLPVKPRPKLKSSRPTTCDHTDFARSSPCSTVKSAVSSSSASELSQSQQRTNELMEQDTRLEPSIRLSVKHESVKQTRTYANDARLDSLTRSIELILRNQQYAQ</sequence>
<feature type="compositionally biased region" description="Polar residues" evidence="1">
    <location>
        <begin position="445"/>
        <end position="455"/>
    </location>
</feature>
<feature type="compositionally biased region" description="Low complexity" evidence="1">
    <location>
        <begin position="63"/>
        <end position="79"/>
    </location>
</feature>
<name>A0AA38UJP4_9AGAR</name>
<protein>
    <submittedName>
        <fullName evidence="2">Uncharacterized protein</fullName>
    </submittedName>
</protein>
<feature type="region of interest" description="Disordered" evidence="1">
    <location>
        <begin position="576"/>
        <end position="614"/>
    </location>
</feature>
<dbReference type="EMBL" id="MU805967">
    <property type="protein sequence ID" value="KAJ3843779.1"/>
    <property type="molecule type" value="Genomic_DNA"/>
</dbReference>
<reference evidence="2" key="1">
    <citation type="submission" date="2022-08" db="EMBL/GenBank/DDBJ databases">
        <authorList>
            <consortium name="DOE Joint Genome Institute"/>
            <person name="Min B."/>
            <person name="Riley R."/>
            <person name="Sierra-Patev S."/>
            <person name="Naranjo-Ortiz M."/>
            <person name="Looney B."/>
            <person name="Konkel Z."/>
            <person name="Slot J.C."/>
            <person name="Sakamoto Y."/>
            <person name="Steenwyk J.L."/>
            <person name="Rokas A."/>
            <person name="Carro J."/>
            <person name="Camarero S."/>
            <person name="Ferreira P."/>
            <person name="Molpeceres G."/>
            <person name="Ruiz-Duenas F.J."/>
            <person name="Serrano A."/>
            <person name="Henrissat B."/>
            <person name="Drula E."/>
            <person name="Hughes K.W."/>
            <person name="Mata J.L."/>
            <person name="Ishikawa N.K."/>
            <person name="Vargas-Isla R."/>
            <person name="Ushijima S."/>
            <person name="Smith C.A."/>
            <person name="Ahrendt S."/>
            <person name="Andreopoulos W."/>
            <person name="He G."/>
            <person name="Labutti K."/>
            <person name="Lipzen A."/>
            <person name="Ng V."/>
            <person name="Sandor L."/>
            <person name="Barry K."/>
            <person name="Martinez A.T."/>
            <person name="Xiao Y."/>
            <person name="Gibbons J.G."/>
            <person name="Terashima K."/>
            <person name="Hibbett D.S."/>
            <person name="Grigoriev I.V."/>
        </authorList>
    </citation>
    <scope>NUCLEOTIDE SEQUENCE</scope>
    <source>
        <strain evidence="2">TFB9207</strain>
    </source>
</reference>
<feature type="compositionally biased region" description="Basic and acidic residues" evidence="1">
    <location>
        <begin position="83"/>
        <end position="105"/>
    </location>
</feature>
<gene>
    <name evidence="2" type="ORF">F5878DRAFT_603747</name>
</gene>
<feature type="region of interest" description="Disordered" evidence="1">
    <location>
        <begin position="799"/>
        <end position="874"/>
    </location>
</feature>
<feature type="compositionally biased region" description="Low complexity" evidence="1">
    <location>
        <begin position="967"/>
        <end position="988"/>
    </location>
</feature>
<evidence type="ECO:0000313" key="2">
    <source>
        <dbReference type="EMBL" id="KAJ3843779.1"/>
    </source>
</evidence>
<dbReference type="Proteomes" id="UP001163846">
    <property type="component" value="Unassembled WGS sequence"/>
</dbReference>
<evidence type="ECO:0000313" key="3">
    <source>
        <dbReference type="Proteomes" id="UP001163846"/>
    </source>
</evidence>
<feature type="region of interest" description="Disordered" evidence="1">
    <location>
        <begin position="906"/>
        <end position="1002"/>
    </location>
</feature>